<accession>A0ABX1NMP5</accession>
<sequence length="159" mass="17159">MITASIDQLRDIHLPPPPGIWPPAPGWWALLATTIVIAVWLARRHRRGRPLRAALRELDAVARTCAQTHDAVELARGIGAVLRRYARRRFPDAPTAGLSGAAWLAFLDAHGGQGEFVSGAGAVLDALPYRPATATPALSDGETRALLALARRWLRTNAP</sequence>
<protein>
    <submittedName>
        <fullName evidence="2">DUF4381 family protein</fullName>
    </submittedName>
</protein>
<dbReference type="RefSeq" id="WP_169143038.1">
    <property type="nucleotide sequence ID" value="NZ_WTVS01000082.1"/>
</dbReference>
<dbReference type="InterPro" id="IPR025489">
    <property type="entry name" value="DUF4381"/>
</dbReference>
<organism evidence="2 3">
    <name type="scientific">Aromatoleum toluolicum</name>
    <dbReference type="NCBI Taxonomy" id="90060"/>
    <lineage>
        <taxon>Bacteria</taxon>
        <taxon>Pseudomonadati</taxon>
        <taxon>Pseudomonadota</taxon>
        <taxon>Betaproteobacteria</taxon>
        <taxon>Rhodocyclales</taxon>
        <taxon>Rhodocyclaceae</taxon>
        <taxon>Aromatoleum</taxon>
    </lineage>
</organism>
<dbReference type="EMBL" id="WTVS01000082">
    <property type="protein sequence ID" value="NMG00515.1"/>
    <property type="molecule type" value="Genomic_DNA"/>
</dbReference>
<keyword evidence="1" id="KW-0812">Transmembrane</keyword>
<feature type="transmembrane region" description="Helical" evidence="1">
    <location>
        <begin position="25"/>
        <end position="42"/>
    </location>
</feature>
<gene>
    <name evidence="2" type="ORF">GPA27_24350</name>
</gene>
<name>A0ABX1NMP5_9RHOO</name>
<keyword evidence="3" id="KW-1185">Reference proteome</keyword>
<evidence type="ECO:0000313" key="2">
    <source>
        <dbReference type="EMBL" id="NMG00515.1"/>
    </source>
</evidence>
<reference evidence="2 3" key="1">
    <citation type="submission" date="2019-12" db="EMBL/GenBank/DDBJ databases">
        <title>Comparative genomics gives insights into the taxonomy of the Azoarcus-Aromatoleum group and reveals separate origins of nif in the plant-associated Azoarcus and non-plant-associated Aromatoleum sub-groups.</title>
        <authorList>
            <person name="Lafos M."/>
            <person name="Maluk M."/>
            <person name="Batista M."/>
            <person name="Junghare M."/>
            <person name="Carmona M."/>
            <person name="Faoro H."/>
            <person name="Cruz L.M."/>
            <person name="Battistoni F."/>
            <person name="De Souza E."/>
            <person name="Pedrosa F."/>
            <person name="Chen W.-M."/>
            <person name="Poole P.S."/>
            <person name="Dixon R.A."/>
            <person name="James E.K."/>
        </authorList>
    </citation>
    <scope>NUCLEOTIDE SEQUENCE [LARGE SCALE GENOMIC DNA]</scope>
    <source>
        <strain evidence="2 3">T</strain>
    </source>
</reference>
<comment type="caution">
    <text evidence="2">The sequence shown here is derived from an EMBL/GenBank/DDBJ whole genome shotgun (WGS) entry which is preliminary data.</text>
</comment>
<keyword evidence="1" id="KW-0472">Membrane</keyword>
<proteinExistence type="predicted"/>
<evidence type="ECO:0000256" key="1">
    <source>
        <dbReference type="SAM" id="Phobius"/>
    </source>
</evidence>
<dbReference type="Proteomes" id="UP000634522">
    <property type="component" value="Unassembled WGS sequence"/>
</dbReference>
<keyword evidence="1" id="KW-1133">Transmembrane helix</keyword>
<dbReference type="Pfam" id="PF14316">
    <property type="entry name" value="DUF4381"/>
    <property type="match status" value="1"/>
</dbReference>
<evidence type="ECO:0000313" key="3">
    <source>
        <dbReference type="Proteomes" id="UP000634522"/>
    </source>
</evidence>